<reference evidence="1 2" key="1">
    <citation type="submission" date="2015-05" db="EMBL/GenBank/DDBJ databases">
        <authorList>
            <person name="Wang D.B."/>
            <person name="Wang M."/>
        </authorList>
    </citation>
    <scope>NUCLEOTIDE SEQUENCE [LARGE SCALE GENOMIC DNA]</scope>
</reference>
<protein>
    <submittedName>
        <fullName evidence="1">Uncharacterized protein</fullName>
    </submittedName>
</protein>
<dbReference type="RefSeq" id="YP_009225594.1">
    <property type="nucleotide sequence ID" value="NC_029094.1"/>
</dbReference>
<accession>A0A0H4IT45</accession>
<proteinExistence type="predicted"/>
<keyword evidence="2" id="KW-1185">Reference proteome</keyword>
<dbReference type="GeneID" id="26796655"/>
<dbReference type="OrthoDB" id="18321at10239"/>
<name>A0A0H4IT45_9CAUD</name>
<sequence length="109" mass="12777">MTNKTLLDHTVDYADKHGYSTDDQEDLHETFIECLSEGVVQSDTESEHRWYDVRSYVHKVTIDNEERYFKTFGYHITGDNCAADMYLAMPKLSEVSEVFPREVVKVIYE</sequence>
<evidence type="ECO:0000313" key="1">
    <source>
        <dbReference type="EMBL" id="AKO61061.1"/>
    </source>
</evidence>
<organism evidence="1 2">
    <name type="scientific">Pseudoalteromonas phage H101</name>
    <dbReference type="NCBI Taxonomy" id="1654919"/>
    <lineage>
        <taxon>Viruses</taxon>
        <taxon>Duplodnaviria</taxon>
        <taxon>Heunggongvirae</taxon>
        <taxon>Uroviricota</taxon>
        <taxon>Caudoviricetes</taxon>
        <taxon>Shandongvirus</taxon>
        <taxon>Shandongvirus H101</taxon>
    </lineage>
</organism>
<evidence type="ECO:0000313" key="2">
    <source>
        <dbReference type="Proteomes" id="UP000202763"/>
    </source>
</evidence>
<dbReference type="EMBL" id="KR534323">
    <property type="protein sequence ID" value="AKO61061.1"/>
    <property type="molecule type" value="Genomic_DNA"/>
</dbReference>
<dbReference type="Proteomes" id="UP000202763">
    <property type="component" value="Segment"/>
</dbReference>
<dbReference type="KEGG" id="vg:26796655"/>